<keyword evidence="1" id="KW-1133">Transmembrane helix</keyword>
<feature type="transmembrane region" description="Helical" evidence="1">
    <location>
        <begin position="33"/>
        <end position="53"/>
    </location>
</feature>
<dbReference type="InterPro" id="IPR029787">
    <property type="entry name" value="Nucleotide_cyclase"/>
</dbReference>
<evidence type="ECO:0000313" key="3">
    <source>
        <dbReference type="EMBL" id="NHO64779.1"/>
    </source>
</evidence>
<dbReference type="GO" id="GO:0004016">
    <property type="term" value="F:adenylate cyclase activity"/>
    <property type="evidence" value="ECO:0007669"/>
    <property type="project" value="UniProtKB-ARBA"/>
</dbReference>
<dbReference type="PROSITE" id="PS50125">
    <property type="entry name" value="GUANYLATE_CYCLASE_2"/>
    <property type="match status" value="1"/>
</dbReference>
<dbReference type="Proteomes" id="UP000787472">
    <property type="component" value="Unassembled WGS sequence"/>
</dbReference>
<feature type="transmembrane region" description="Helical" evidence="1">
    <location>
        <begin position="140"/>
        <end position="160"/>
    </location>
</feature>
<organism evidence="3 4">
    <name type="scientific">Pseudomaricurvus hydrocarbonicus</name>
    <dbReference type="NCBI Taxonomy" id="1470433"/>
    <lineage>
        <taxon>Bacteria</taxon>
        <taxon>Pseudomonadati</taxon>
        <taxon>Pseudomonadota</taxon>
        <taxon>Gammaproteobacteria</taxon>
        <taxon>Cellvibrionales</taxon>
        <taxon>Cellvibrionaceae</taxon>
        <taxon>Pseudomaricurvus</taxon>
    </lineage>
</organism>
<dbReference type="Pfam" id="PF00211">
    <property type="entry name" value="Guanylate_cyc"/>
    <property type="match status" value="1"/>
</dbReference>
<dbReference type="SMART" id="SM00044">
    <property type="entry name" value="CYCc"/>
    <property type="match status" value="1"/>
</dbReference>
<feature type="domain" description="Guanylate cyclase" evidence="2">
    <location>
        <begin position="215"/>
        <end position="350"/>
    </location>
</feature>
<dbReference type="AlphaFoldDB" id="A0A9E5MJA2"/>
<dbReference type="GO" id="GO:0035556">
    <property type="term" value="P:intracellular signal transduction"/>
    <property type="evidence" value="ECO:0007669"/>
    <property type="project" value="InterPro"/>
</dbReference>
<comment type="caution">
    <text evidence="3">The sequence shown here is derived from an EMBL/GenBank/DDBJ whole genome shotgun (WGS) entry which is preliminary data.</text>
</comment>
<keyword evidence="1" id="KW-0472">Membrane</keyword>
<sequence>MDSVKSQYYFRALICFAASGTLASQITLNDLDVLRAGIILFSLAYIYFAYQACRKVGPERLPQLVQWLGCSDSLLIGFILALSNFSLLPSILFVTMIQFNALLNGGGKKWALDNLALASGVAVGLLVHKPQWILSSQMNISLASLIGILTYFCASAFYTYSQIATLRKQTDLLNKEKNTFKVRAYKLSRYISPPVWSAISEGRDSALQTERKRLTIFFSDIKDFSQLSEEMEAEALTDILNTYLKEMSLIVSHYGGTIDKFMGDGIMVIFGDNKSKGIKHDSVQCVSMALAMRKRMKTLQKQWQDQGIKRPMQIRMGINTGYCTVGTFGTSHHLDYTVLGTHVNLASRLESAAAPEEILVTHETWSLCRDTIMCRDKGEISVKGFSHPIKVYSVIGLRKDLGKNQNYFEQTLDGFSMHLDMDKVRNYDRERAIKALEKAAEALKEKAL</sequence>
<dbReference type="GO" id="GO:0006171">
    <property type="term" value="P:cAMP biosynthetic process"/>
    <property type="evidence" value="ECO:0007669"/>
    <property type="project" value="TreeGrafter"/>
</dbReference>
<evidence type="ECO:0000313" key="4">
    <source>
        <dbReference type="Proteomes" id="UP000787472"/>
    </source>
</evidence>
<reference evidence="3" key="1">
    <citation type="submission" date="2020-03" db="EMBL/GenBank/DDBJ databases">
        <authorList>
            <person name="Guo F."/>
        </authorList>
    </citation>
    <scope>NUCLEOTIDE SEQUENCE</scope>
    <source>
        <strain evidence="3">JCM 30134</strain>
    </source>
</reference>
<dbReference type="InterPro" id="IPR001054">
    <property type="entry name" value="A/G_cyclase"/>
</dbReference>
<dbReference type="PANTHER" id="PTHR43081:SF18">
    <property type="entry name" value="BLL7624 PROTEIN"/>
    <property type="match status" value="1"/>
</dbReference>
<evidence type="ECO:0000256" key="1">
    <source>
        <dbReference type="SAM" id="Phobius"/>
    </source>
</evidence>
<dbReference type="SUPFAM" id="SSF55073">
    <property type="entry name" value="Nucleotide cyclase"/>
    <property type="match status" value="1"/>
</dbReference>
<name>A0A9E5MJA2_9GAMM</name>
<protein>
    <submittedName>
        <fullName evidence="3">Adenylate/guanylate cyclase domain-containing protein</fullName>
    </submittedName>
</protein>
<feature type="transmembrane region" description="Helical" evidence="1">
    <location>
        <begin position="74"/>
        <end position="98"/>
    </location>
</feature>
<accession>A0A9E5MJA2</accession>
<dbReference type="PANTHER" id="PTHR43081">
    <property type="entry name" value="ADENYLATE CYCLASE, TERMINAL-DIFFERENTIATION SPECIFIC-RELATED"/>
    <property type="match status" value="1"/>
</dbReference>
<evidence type="ECO:0000259" key="2">
    <source>
        <dbReference type="PROSITE" id="PS50125"/>
    </source>
</evidence>
<dbReference type="EMBL" id="JAAONZ010000002">
    <property type="protein sequence ID" value="NHO64779.1"/>
    <property type="molecule type" value="Genomic_DNA"/>
</dbReference>
<dbReference type="InterPro" id="IPR050697">
    <property type="entry name" value="Adenylyl/Guanylyl_Cyclase_3/4"/>
</dbReference>
<dbReference type="Gene3D" id="3.30.70.1230">
    <property type="entry name" value="Nucleotide cyclase"/>
    <property type="match status" value="1"/>
</dbReference>
<proteinExistence type="predicted"/>
<keyword evidence="1" id="KW-0812">Transmembrane</keyword>
<feature type="transmembrane region" description="Helical" evidence="1">
    <location>
        <begin position="110"/>
        <end position="128"/>
    </location>
</feature>
<dbReference type="CDD" id="cd07302">
    <property type="entry name" value="CHD"/>
    <property type="match status" value="1"/>
</dbReference>
<gene>
    <name evidence="3" type="ORF">G8770_04380</name>
</gene>
<keyword evidence="4" id="KW-1185">Reference proteome</keyword>